<reference evidence="1" key="1">
    <citation type="submission" date="2014-09" db="EMBL/GenBank/DDBJ databases">
        <authorList>
            <person name="Magalhaes I.L.F."/>
            <person name="Oliveira U."/>
            <person name="Santos F.R."/>
            <person name="Vidigal T.H.D.A."/>
            <person name="Brescovit A.D."/>
            <person name="Santos A.J."/>
        </authorList>
    </citation>
    <scope>NUCLEOTIDE SEQUENCE</scope>
    <source>
        <tissue evidence="1">Shoot tissue taken approximately 20 cm above the soil surface</tissue>
    </source>
</reference>
<dbReference type="EMBL" id="GBRH01171837">
    <property type="protein sequence ID" value="JAE26059.1"/>
    <property type="molecule type" value="Transcribed_RNA"/>
</dbReference>
<sequence length="68" mass="7875">MCPTFEKINTTRIWLTVTDLALACSRCGFDRCDKRMVDYPWEGELMDISILNCLIGLQLQKSKQNMES</sequence>
<reference evidence="1" key="2">
    <citation type="journal article" date="2015" name="Data Brief">
        <title>Shoot transcriptome of the giant reed, Arundo donax.</title>
        <authorList>
            <person name="Barrero R.A."/>
            <person name="Guerrero F.D."/>
            <person name="Moolhuijzen P."/>
            <person name="Goolsby J.A."/>
            <person name="Tidwell J."/>
            <person name="Bellgard S.E."/>
            <person name="Bellgard M.I."/>
        </authorList>
    </citation>
    <scope>NUCLEOTIDE SEQUENCE</scope>
    <source>
        <tissue evidence="1">Shoot tissue taken approximately 20 cm above the soil surface</tissue>
    </source>
</reference>
<evidence type="ECO:0000313" key="1">
    <source>
        <dbReference type="EMBL" id="JAE26059.1"/>
    </source>
</evidence>
<name>A0A0A9GRM5_ARUDO</name>
<proteinExistence type="predicted"/>
<organism evidence="1">
    <name type="scientific">Arundo donax</name>
    <name type="common">Giant reed</name>
    <name type="synonym">Donax arundinaceus</name>
    <dbReference type="NCBI Taxonomy" id="35708"/>
    <lineage>
        <taxon>Eukaryota</taxon>
        <taxon>Viridiplantae</taxon>
        <taxon>Streptophyta</taxon>
        <taxon>Embryophyta</taxon>
        <taxon>Tracheophyta</taxon>
        <taxon>Spermatophyta</taxon>
        <taxon>Magnoliopsida</taxon>
        <taxon>Liliopsida</taxon>
        <taxon>Poales</taxon>
        <taxon>Poaceae</taxon>
        <taxon>PACMAD clade</taxon>
        <taxon>Arundinoideae</taxon>
        <taxon>Arundineae</taxon>
        <taxon>Arundo</taxon>
    </lineage>
</organism>
<dbReference type="AlphaFoldDB" id="A0A0A9GRM5"/>
<accession>A0A0A9GRM5</accession>
<protein>
    <submittedName>
        <fullName evidence="1">Uncharacterized protein</fullName>
    </submittedName>
</protein>